<dbReference type="Gene3D" id="3.30.70.1290">
    <property type="entry name" value="Transposase IS200-like"/>
    <property type="match status" value="1"/>
</dbReference>
<dbReference type="InterPro" id="IPR036515">
    <property type="entry name" value="Transposase_17_sf"/>
</dbReference>
<evidence type="ECO:0008006" key="3">
    <source>
        <dbReference type="Google" id="ProtNLM"/>
    </source>
</evidence>
<dbReference type="SUPFAM" id="SSF143422">
    <property type="entry name" value="Transposase IS200-like"/>
    <property type="match status" value="1"/>
</dbReference>
<proteinExistence type="predicted"/>
<evidence type="ECO:0000313" key="1">
    <source>
        <dbReference type="EMBL" id="MBC3831218.1"/>
    </source>
</evidence>
<reference evidence="1 2" key="1">
    <citation type="submission" date="2020-08" db="EMBL/GenBank/DDBJ databases">
        <title>Novel species isolated from subtropical streams in China.</title>
        <authorList>
            <person name="Lu H."/>
        </authorList>
    </citation>
    <scope>NUCLEOTIDE SEQUENCE [LARGE SCALE GENOMIC DNA]</scope>
    <source>
        <strain evidence="1 2">KCTC 52442</strain>
    </source>
</reference>
<evidence type="ECO:0000313" key="2">
    <source>
        <dbReference type="Proteomes" id="UP000643610"/>
    </source>
</evidence>
<organism evidence="1 2">
    <name type="scientific">Undibacterium amnicola</name>
    <dbReference type="NCBI Taxonomy" id="1834038"/>
    <lineage>
        <taxon>Bacteria</taxon>
        <taxon>Pseudomonadati</taxon>
        <taxon>Pseudomonadota</taxon>
        <taxon>Betaproteobacteria</taxon>
        <taxon>Burkholderiales</taxon>
        <taxon>Oxalobacteraceae</taxon>
        <taxon>Undibacterium</taxon>
    </lineage>
</organism>
<accession>A0ABR6XP98</accession>
<dbReference type="EMBL" id="JACOFU010000002">
    <property type="protein sequence ID" value="MBC3831218.1"/>
    <property type="molecule type" value="Genomic_DNA"/>
</dbReference>
<gene>
    <name evidence="1" type="ORF">H8K33_06845</name>
</gene>
<keyword evidence="2" id="KW-1185">Reference proteome</keyword>
<protein>
    <recommendedName>
        <fullName evidence="3">Transposase IS200-like domain-containing protein</fullName>
    </recommendedName>
</protein>
<sequence length="58" mass="6970">MISIARHLGGQQRNFTCEVFWVRRYFILTVGLDEEMVSAYVRNQEQKDERYDQMKLGL</sequence>
<name>A0ABR6XP98_9BURK</name>
<comment type="caution">
    <text evidence="1">The sequence shown here is derived from an EMBL/GenBank/DDBJ whole genome shotgun (WGS) entry which is preliminary data.</text>
</comment>
<dbReference type="Proteomes" id="UP000643610">
    <property type="component" value="Unassembled WGS sequence"/>
</dbReference>